<keyword evidence="1" id="KW-0812">Transmembrane</keyword>
<dbReference type="Proteomes" id="UP000054562">
    <property type="component" value="Unassembled WGS sequence"/>
</dbReference>
<dbReference type="OrthoDB" id="370909at2759"/>
<dbReference type="EMBL" id="GG665548">
    <property type="protein sequence ID" value="KNG78400.1"/>
    <property type="molecule type" value="Genomic_DNA"/>
</dbReference>
<evidence type="ECO:0000313" key="3">
    <source>
        <dbReference type="Proteomes" id="UP000054562"/>
    </source>
</evidence>
<dbReference type="AlphaFoldDB" id="A0A0L1IGP6"/>
<name>A0A0L1IGP6_PLAFA</name>
<evidence type="ECO:0000313" key="2">
    <source>
        <dbReference type="EMBL" id="KNG78400.1"/>
    </source>
</evidence>
<sequence length="97" mass="10854">MSAIKNAVTYYFAIVSLFSAVFLSIIGLMLLYDSDSLELHGDKSEKVKPSFICAGVYFCILVVSSIMIIRNNHKAKKYQTTTTYETSFVSLLSKPQI</sequence>
<protein>
    <submittedName>
        <fullName evidence="2">Uncharacterized protein</fullName>
    </submittedName>
</protein>
<proteinExistence type="predicted"/>
<feature type="transmembrane region" description="Helical" evidence="1">
    <location>
        <begin position="7"/>
        <end position="29"/>
    </location>
</feature>
<gene>
    <name evidence="2" type="ORF">PFMG_04453</name>
</gene>
<reference evidence="3" key="1">
    <citation type="submission" date="2015-07" db="EMBL/GenBank/DDBJ databases">
        <title>Annotation of Plasmodium falciparum IGH-CR14.</title>
        <authorList>
            <consortium name="The Broad Institute Genome Sequencing Platform"/>
            <person name="Volkman S.K."/>
            <person name="Neafsey D.E."/>
            <person name="Dash A.P."/>
            <person name="Chitnis C.E."/>
            <person name="Hartl D.L."/>
            <person name="Young S.K."/>
            <person name="Zeng Q."/>
            <person name="Koehrsen M."/>
            <person name="Alvarado L."/>
            <person name="Berlin A."/>
            <person name="Borenstein D."/>
            <person name="Chapman S.B."/>
            <person name="Chen Z."/>
            <person name="Engels R."/>
            <person name="Freedman E."/>
            <person name="Gellesch M."/>
            <person name="Goldberg J."/>
            <person name="Griggs A."/>
            <person name="Gujja S."/>
            <person name="Heilman E.R."/>
            <person name="Heiman D.I."/>
            <person name="Howarth C."/>
            <person name="Jen D."/>
            <person name="Larson L."/>
            <person name="Mehta T."/>
            <person name="Neiman D."/>
            <person name="Park D."/>
            <person name="Pearson M."/>
            <person name="Roberts A."/>
            <person name="Saif S."/>
            <person name="Shea T."/>
            <person name="Shenoy N."/>
            <person name="Sisk P."/>
            <person name="Stolte C."/>
            <person name="Sykes S."/>
            <person name="Walk T."/>
            <person name="White J."/>
            <person name="Yandava C."/>
            <person name="Haas B."/>
            <person name="Henn M.R."/>
            <person name="Nusbaum C."/>
            <person name="Birren B."/>
        </authorList>
    </citation>
    <scope>NUCLEOTIDE SEQUENCE [LARGE SCALE GENOMIC DNA]</scope>
    <source>
        <strain evidence="3">IGH-CR14</strain>
    </source>
</reference>
<feature type="transmembrane region" description="Helical" evidence="1">
    <location>
        <begin position="49"/>
        <end position="69"/>
    </location>
</feature>
<keyword evidence="1" id="KW-0472">Membrane</keyword>
<accession>A0A0L1IGP6</accession>
<organism evidence="2 3">
    <name type="scientific">Plasmodium falciparum IGH-CR14</name>
    <dbReference type="NCBI Taxonomy" id="580059"/>
    <lineage>
        <taxon>Eukaryota</taxon>
        <taxon>Sar</taxon>
        <taxon>Alveolata</taxon>
        <taxon>Apicomplexa</taxon>
        <taxon>Aconoidasida</taxon>
        <taxon>Haemosporida</taxon>
        <taxon>Plasmodiidae</taxon>
        <taxon>Plasmodium</taxon>
        <taxon>Plasmodium (Laverania)</taxon>
    </lineage>
</organism>
<reference evidence="3" key="2">
    <citation type="submission" date="2015-07" db="EMBL/GenBank/DDBJ databases">
        <title>The genome sequence of Plasmodium falciparum IGH-CR14.</title>
        <authorList>
            <consortium name="The Broad Institute Genome Sequencing Platform"/>
            <person name="Volkman S.K."/>
            <person name="Neafsey D.E."/>
            <person name="Dash A.P."/>
            <person name="Chitnis C.E."/>
            <person name="Hartl D.L."/>
            <person name="Young S.K."/>
            <person name="Kodira C.D."/>
            <person name="Zeng Q."/>
            <person name="Koehrsen M."/>
            <person name="Godfrey P."/>
            <person name="Alvarado L."/>
            <person name="Berlin A."/>
            <person name="Borenstein D."/>
            <person name="Chen Z."/>
            <person name="Engels R."/>
            <person name="Freedman E."/>
            <person name="Gellesch M."/>
            <person name="Goldberg J."/>
            <person name="Griggs A."/>
            <person name="Gujja S."/>
            <person name="Heiman D."/>
            <person name="Hepburn T."/>
            <person name="Howarth C."/>
            <person name="Jen D."/>
            <person name="Larson L."/>
            <person name="Lewis B."/>
            <person name="Mehta T."/>
            <person name="Park D."/>
            <person name="Pearson M."/>
            <person name="Roberts A."/>
            <person name="Saif S."/>
            <person name="Shea T."/>
            <person name="Shenoy N."/>
            <person name="Sisk P."/>
            <person name="Stolte C."/>
            <person name="Sykes S."/>
            <person name="Walk T."/>
            <person name="White J."/>
            <person name="Yandava C."/>
            <person name="Wirth D.F."/>
            <person name="Nusbaum C."/>
            <person name="Birren B."/>
        </authorList>
    </citation>
    <scope>NUCLEOTIDE SEQUENCE [LARGE SCALE GENOMIC DNA]</scope>
    <source>
        <strain evidence="3">IGH-CR14</strain>
    </source>
</reference>
<keyword evidence="1" id="KW-1133">Transmembrane helix</keyword>
<evidence type="ECO:0000256" key="1">
    <source>
        <dbReference type="SAM" id="Phobius"/>
    </source>
</evidence>